<keyword evidence="3" id="KW-1185">Reference proteome</keyword>
<evidence type="ECO:0000259" key="1">
    <source>
        <dbReference type="Pfam" id="PF12323"/>
    </source>
</evidence>
<feature type="domain" description="Transposase putative helix-turn-helix" evidence="1">
    <location>
        <begin position="28"/>
        <end position="70"/>
    </location>
</feature>
<dbReference type="InterPro" id="IPR021027">
    <property type="entry name" value="Transposase_put_HTH"/>
</dbReference>
<comment type="caution">
    <text evidence="2">The sequence shown here is derived from an EMBL/GenBank/DDBJ whole genome shotgun (WGS) entry which is preliminary data.</text>
</comment>
<proteinExistence type="predicted"/>
<dbReference type="AlphaFoldDB" id="A0A5N5EAU8"/>
<dbReference type="EMBL" id="VYUA01000079">
    <property type="protein sequence ID" value="KAB2587678.1"/>
    <property type="molecule type" value="Genomic_DNA"/>
</dbReference>
<sequence>MQRGWEPVGATGSRGEWRKAVDLVQTEVLRAFRFTLDPTRAQQEDLLRHAGAARWAFNHALGMKIAAHQQWRDQVQALVDSGPPVPAAALPPVLGPRPTDLVGTAGLAERFSGEPLPPGG</sequence>
<dbReference type="Pfam" id="PF12323">
    <property type="entry name" value="HTH_OrfB_IS605"/>
    <property type="match status" value="1"/>
</dbReference>
<reference evidence="2 3" key="1">
    <citation type="submission" date="2019-09" db="EMBL/GenBank/DDBJ databases">
        <authorList>
            <person name="Liu P."/>
        </authorList>
    </citation>
    <scope>NUCLEOTIDE SEQUENCE [LARGE SCALE GENOMIC DNA]</scope>
    <source>
        <strain evidence="2 3">TRM68085</strain>
    </source>
</reference>
<protein>
    <submittedName>
        <fullName evidence="2">Helix-turn-helix domain-containing protein</fullName>
    </submittedName>
</protein>
<gene>
    <name evidence="2" type="ORF">F5983_36580</name>
</gene>
<accession>A0A5N5EAU8</accession>
<organism evidence="2 3">
    <name type="scientific">Streptomyces arboris</name>
    <dbReference type="NCBI Taxonomy" id="2600619"/>
    <lineage>
        <taxon>Bacteria</taxon>
        <taxon>Bacillati</taxon>
        <taxon>Actinomycetota</taxon>
        <taxon>Actinomycetes</taxon>
        <taxon>Kitasatosporales</taxon>
        <taxon>Streptomycetaceae</taxon>
        <taxon>Streptomyces</taxon>
    </lineage>
</organism>
<dbReference type="Proteomes" id="UP000326907">
    <property type="component" value="Unassembled WGS sequence"/>
</dbReference>
<name>A0A5N5EAU8_9ACTN</name>
<evidence type="ECO:0000313" key="3">
    <source>
        <dbReference type="Proteomes" id="UP000326907"/>
    </source>
</evidence>
<evidence type="ECO:0000313" key="2">
    <source>
        <dbReference type="EMBL" id="KAB2587678.1"/>
    </source>
</evidence>